<evidence type="ECO:0000313" key="2">
    <source>
        <dbReference type="EMBL" id="KAG2636975.1"/>
    </source>
</evidence>
<reference evidence="2" key="1">
    <citation type="submission" date="2020-05" db="EMBL/GenBank/DDBJ databases">
        <title>WGS assembly of Panicum virgatum.</title>
        <authorList>
            <person name="Lovell J.T."/>
            <person name="Jenkins J."/>
            <person name="Shu S."/>
            <person name="Juenger T.E."/>
            <person name="Schmutz J."/>
        </authorList>
    </citation>
    <scope>NUCLEOTIDE SEQUENCE</scope>
    <source>
        <strain evidence="2">AP13</strain>
    </source>
</reference>
<accession>A0A8T0VQD0</accession>
<dbReference type="Proteomes" id="UP000823388">
    <property type="component" value="Chromosome 2N"/>
</dbReference>
<protein>
    <submittedName>
        <fullName evidence="2">Uncharacterized protein</fullName>
    </submittedName>
</protein>
<feature type="compositionally biased region" description="Pro residues" evidence="1">
    <location>
        <begin position="19"/>
        <end position="31"/>
    </location>
</feature>
<evidence type="ECO:0000313" key="3">
    <source>
        <dbReference type="Proteomes" id="UP000823388"/>
    </source>
</evidence>
<organism evidence="2 3">
    <name type="scientific">Panicum virgatum</name>
    <name type="common">Blackwell switchgrass</name>
    <dbReference type="NCBI Taxonomy" id="38727"/>
    <lineage>
        <taxon>Eukaryota</taxon>
        <taxon>Viridiplantae</taxon>
        <taxon>Streptophyta</taxon>
        <taxon>Embryophyta</taxon>
        <taxon>Tracheophyta</taxon>
        <taxon>Spermatophyta</taxon>
        <taxon>Magnoliopsida</taxon>
        <taxon>Liliopsida</taxon>
        <taxon>Poales</taxon>
        <taxon>Poaceae</taxon>
        <taxon>PACMAD clade</taxon>
        <taxon>Panicoideae</taxon>
        <taxon>Panicodae</taxon>
        <taxon>Paniceae</taxon>
        <taxon>Panicinae</taxon>
        <taxon>Panicum</taxon>
        <taxon>Panicum sect. Hiantes</taxon>
    </lineage>
</organism>
<comment type="caution">
    <text evidence="2">The sequence shown here is derived from an EMBL/GenBank/DDBJ whole genome shotgun (WGS) entry which is preliminary data.</text>
</comment>
<name>A0A8T0VQD0_PANVG</name>
<dbReference type="AlphaFoldDB" id="A0A8T0VQD0"/>
<gene>
    <name evidence="2" type="ORF">PVAP13_2NG497506</name>
</gene>
<dbReference type="EMBL" id="CM029040">
    <property type="protein sequence ID" value="KAG2636975.1"/>
    <property type="molecule type" value="Genomic_DNA"/>
</dbReference>
<sequence>MTTPVVPTAALLHFRPSPAAHPPLPGSPPPGLRRSPSLLRAARLRDWRLHPPPSAPRGCDLRLAGASVRLVQPVPCCGRPSPPAAAAHCSTPPVAIGSYCCSFSLLQLQLAY</sequence>
<keyword evidence="3" id="KW-1185">Reference proteome</keyword>
<feature type="region of interest" description="Disordered" evidence="1">
    <location>
        <begin position="16"/>
        <end position="35"/>
    </location>
</feature>
<evidence type="ECO:0000256" key="1">
    <source>
        <dbReference type="SAM" id="MobiDB-lite"/>
    </source>
</evidence>
<proteinExistence type="predicted"/>